<keyword evidence="1" id="KW-1133">Transmembrane helix</keyword>
<keyword evidence="3" id="KW-1185">Reference proteome</keyword>
<evidence type="ECO:0000313" key="2">
    <source>
        <dbReference type="EMBL" id="MDR7270655.1"/>
    </source>
</evidence>
<comment type="caution">
    <text evidence="2">The sequence shown here is derived from an EMBL/GenBank/DDBJ whole genome shotgun (WGS) entry which is preliminary data.</text>
</comment>
<evidence type="ECO:0000256" key="1">
    <source>
        <dbReference type="SAM" id="Phobius"/>
    </source>
</evidence>
<keyword evidence="1" id="KW-0472">Membrane</keyword>
<accession>A0ABU1YP68</accession>
<proteinExistence type="predicted"/>
<dbReference type="RefSeq" id="WP_310266763.1">
    <property type="nucleotide sequence ID" value="NZ_JAVDXU010000002.1"/>
</dbReference>
<organism evidence="2 3">
    <name type="scientific">Roseateles saccharophilus</name>
    <name type="common">Pseudomonas saccharophila</name>
    <dbReference type="NCBI Taxonomy" id="304"/>
    <lineage>
        <taxon>Bacteria</taxon>
        <taxon>Pseudomonadati</taxon>
        <taxon>Pseudomonadota</taxon>
        <taxon>Betaproteobacteria</taxon>
        <taxon>Burkholderiales</taxon>
        <taxon>Sphaerotilaceae</taxon>
        <taxon>Roseateles</taxon>
    </lineage>
</organism>
<name>A0ABU1YP68_ROSSA</name>
<keyword evidence="1" id="KW-0812">Transmembrane</keyword>
<evidence type="ECO:0008006" key="4">
    <source>
        <dbReference type="Google" id="ProtNLM"/>
    </source>
</evidence>
<feature type="transmembrane region" description="Helical" evidence="1">
    <location>
        <begin position="44"/>
        <end position="69"/>
    </location>
</feature>
<gene>
    <name evidence="2" type="ORF">J2X20_003313</name>
</gene>
<dbReference type="Proteomes" id="UP001180453">
    <property type="component" value="Unassembled WGS sequence"/>
</dbReference>
<protein>
    <recommendedName>
        <fullName evidence="4">Phage holin family protein</fullName>
    </recommendedName>
</protein>
<evidence type="ECO:0000313" key="3">
    <source>
        <dbReference type="Proteomes" id="UP001180453"/>
    </source>
</evidence>
<reference evidence="2 3" key="1">
    <citation type="submission" date="2023-07" db="EMBL/GenBank/DDBJ databases">
        <title>Sorghum-associated microbial communities from plants grown in Nebraska, USA.</title>
        <authorList>
            <person name="Schachtman D."/>
        </authorList>
    </citation>
    <scope>NUCLEOTIDE SEQUENCE [LARGE SCALE GENOMIC DNA]</scope>
    <source>
        <strain evidence="2 3">BE314</strain>
    </source>
</reference>
<dbReference type="EMBL" id="JAVDXU010000002">
    <property type="protein sequence ID" value="MDR7270655.1"/>
    <property type="molecule type" value="Genomic_DNA"/>
</dbReference>
<sequence>MLPPVQPAAQSLEALTRLQDALAQKIDGLAELFENDAARARKELLAWCAFAGSCCAGLAVIGTILTPLLRP</sequence>